<accession>A0ACC3SFN7</accession>
<sequence>MNIDRDASMARPVTPTYREADIAWRKNVVDAPVSSNKWIAYNCGRTAVEGRVQASNARIASTLPPGPVAVFVGATSGIGETSLKQFAKHTLRPRIYFIGRSEEAGDRIATECKALNAEGEYIFVKADLTLIAAVDEVCREIKKSEKTVNLLFLSIGTFSNAETTEGLQSLACLVHYSRARFIVNLLPLLRQATALRRVVSVFAATKEGLVDSNDWQLKNLPPYAILKQRGHAASMVTLDHQAIAQTAPEVSFIHDFPGPVRSNLARAGQGAAVSVMRLLFKAIAPLVCIPTVESGDRHVYLATSARYPAAAGGKDADGVPLTEGEEVAKGTDGKIGSGVYSVDQNGESAGDQVIEILAGFRRDGIGDKLWKHTEEEFRRITGQVAV</sequence>
<comment type="caution">
    <text evidence="1">The sequence shown here is derived from an EMBL/GenBank/DDBJ whole genome shotgun (WGS) entry which is preliminary data.</text>
</comment>
<proteinExistence type="predicted"/>
<dbReference type="Proteomes" id="UP001320706">
    <property type="component" value="Unassembled WGS sequence"/>
</dbReference>
<evidence type="ECO:0000313" key="1">
    <source>
        <dbReference type="EMBL" id="KAK8211452.1"/>
    </source>
</evidence>
<name>A0ACC3SFN7_9PEZI</name>
<dbReference type="EMBL" id="JAMKPW020000013">
    <property type="protein sequence ID" value="KAK8211452.1"/>
    <property type="molecule type" value="Genomic_DNA"/>
</dbReference>
<gene>
    <name evidence="1" type="ORF">M8818_003105</name>
</gene>
<reference evidence="1" key="1">
    <citation type="submission" date="2024-02" db="EMBL/GenBank/DDBJ databases">
        <title>Metagenome Assembled Genome of Zalaria obscura JY119.</title>
        <authorList>
            <person name="Vighnesh L."/>
            <person name="Jagadeeshwari U."/>
            <person name="Venkata Ramana C."/>
            <person name="Sasikala C."/>
        </authorList>
    </citation>
    <scope>NUCLEOTIDE SEQUENCE</scope>
    <source>
        <strain evidence="1">JY119</strain>
    </source>
</reference>
<keyword evidence="2" id="KW-1185">Reference proteome</keyword>
<organism evidence="1 2">
    <name type="scientific">Zalaria obscura</name>
    <dbReference type="NCBI Taxonomy" id="2024903"/>
    <lineage>
        <taxon>Eukaryota</taxon>
        <taxon>Fungi</taxon>
        <taxon>Dikarya</taxon>
        <taxon>Ascomycota</taxon>
        <taxon>Pezizomycotina</taxon>
        <taxon>Dothideomycetes</taxon>
        <taxon>Dothideomycetidae</taxon>
        <taxon>Dothideales</taxon>
        <taxon>Zalariaceae</taxon>
        <taxon>Zalaria</taxon>
    </lineage>
</organism>
<protein>
    <submittedName>
        <fullName evidence="1">Uncharacterized protein</fullName>
    </submittedName>
</protein>
<evidence type="ECO:0000313" key="2">
    <source>
        <dbReference type="Proteomes" id="UP001320706"/>
    </source>
</evidence>